<evidence type="ECO:0000256" key="2">
    <source>
        <dbReference type="ARBA" id="ARBA00022448"/>
    </source>
</evidence>
<dbReference type="GO" id="GO:0140107">
    <property type="term" value="F:high-affinity potassium ion transmembrane transporter activity"/>
    <property type="evidence" value="ECO:0007669"/>
    <property type="project" value="TreeGrafter"/>
</dbReference>
<dbReference type="InterPro" id="IPR051143">
    <property type="entry name" value="TrkH_K-transport"/>
</dbReference>
<evidence type="ECO:0000256" key="7">
    <source>
        <dbReference type="SAM" id="MobiDB-lite"/>
    </source>
</evidence>
<dbReference type="PANTHER" id="PTHR31064">
    <property type="entry name" value="POTASSIUM TRANSPORT PROTEIN DDB_G0292412-RELATED"/>
    <property type="match status" value="1"/>
</dbReference>
<evidence type="ECO:0000313" key="9">
    <source>
        <dbReference type="EMBL" id="EDR09603.1"/>
    </source>
</evidence>
<name>B0D780_LACBS</name>
<feature type="transmembrane region" description="Helical" evidence="8">
    <location>
        <begin position="667"/>
        <end position="684"/>
    </location>
</feature>
<keyword evidence="2" id="KW-0813">Transport</keyword>
<feature type="transmembrane region" description="Helical" evidence="8">
    <location>
        <begin position="636"/>
        <end position="655"/>
    </location>
</feature>
<dbReference type="STRING" id="486041.B0D780"/>
<dbReference type="GeneID" id="6075334"/>
<evidence type="ECO:0000256" key="4">
    <source>
        <dbReference type="ARBA" id="ARBA00022989"/>
    </source>
</evidence>
<feature type="compositionally biased region" description="Polar residues" evidence="7">
    <location>
        <begin position="288"/>
        <end position="300"/>
    </location>
</feature>
<reference evidence="9 10" key="1">
    <citation type="journal article" date="2008" name="Nature">
        <title>The genome of Laccaria bicolor provides insights into mycorrhizal symbiosis.</title>
        <authorList>
            <person name="Martin F."/>
            <person name="Aerts A."/>
            <person name="Ahren D."/>
            <person name="Brun A."/>
            <person name="Danchin E.G.J."/>
            <person name="Duchaussoy F."/>
            <person name="Gibon J."/>
            <person name="Kohler A."/>
            <person name="Lindquist E."/>
            <person name="Pereda V."/>
            <person name="Salamov A."/>
            <person name="Shapiro H.J."/>
            <person name="Wuyts J."/>
            <person name="Blaudez D."/>
            <person name="Buee M."/>
            <person name="Brokstein P."/>
            <person name="Canbaeck B."/>
            <person name="Cohen D."/>
            <person name="Courty P.E."/>
            <person name="Coutinho P.M."/>
            <person name="Delaruelle C."/>
            <person name="Detter J.C."/>
            <person name="Deveau A."/>
            <person name="DiFazio S."/>
            <person name="Duplessis S."/>
            <person name="Fraissinet-Tachet L."/>
            <person name="Lucic E."/>
            <person name="Frey-Klett P."/>
            <person name="Fourrey C."/>
            <person name="Feussner I."/>
            <person name="Gay G."/>
            <person name="Grimwood J."/>
            <person name="Hoegger P.J."/>
            <person name="Jain P."/>
            <person name="Kilaru S."/>
            <person name="Labbe J."/>
            <person name="Lin Y.C."/>
            <person name="Legue V."/>
            <person name="Le Tacon F."/>
            <person name="Marmeisse R."/>
            <person name="Melayah D."/>
            <person name="Montanini B."/>
            <person name="Muratet M."/>
            <person name="Nehls U."/>
            <person name="Niculita-Hirzel H."/>
            <person name="Oudot-Le Secq M.P."/>
            <person name="Peter M."/>
            <person name="Quesneville H."/>
            <person name="Rajashekar B."/>
            <person name="Reich M."/>
            <person name="Rouhier N."/>
            <person name="Schmutz J."/>
            <person name="Yin T."/>
            <person name="Chalot M."/>
            <person name="Henrissat B."/>
            <person name="Kuees U."/>
            <person name="Lucas S."/>
            <person name="Van de Peer Y."/>
            <person name="Podila G.K."/>
            <person name="Polle A."/>
            <person name="Pukkila P.J."/>
            <person name="Richardson P.M."/>
            <person name="Rouze P."/>
            <person name="Sanders I.R."/>
            <person name="Stajich J.E."/>
            <person name="Tunlid A."/>
            <person name="Tuskan G."/>
            <person name="Grigoriev I.V."/>
        </authorList>
    </citation>
    <scope>NUCLEOTIDE SEQUENCE [LARGE SCALE GENOMIC DNA]</scope>
    <source>
        <strain evidence="10">S238N-H82 / ATCC MYA-4686</strain>
    </source>
</reference>
<dbReference type="GO" id="GO:0030007">
    <property type="term" value="P:intracellular potassium ion homeostasis"/>
    <property type="evidence" value="ECO:0007669"/>
    <property type="project" value="TreeGrafter"/>
</dbReference>
<feature type="transmembrane region" description="Helical" evidence="8">
    <location>
        <begin position="460"/>
        <end position="481"/>
    </location>
</feature>
<gene>
    <name evidence="9" type="ORF">LACBIDRAFT_326076</name>
</gene>
<feature type="compositionally biased region" description="Basic and acidic residues" evidence="7">
    <location>
        <begin position="273"/>
        <end position="287"/>
    </location>
</feature>
<protein>
    <submittedName>
        <fullName evidence="9">Predicted protein</fullName>
    </submittedName>
</protein>
<organism evidence="10">
    <name type="scientific">Laccaria bicolor (strain S238N-H82 / ATCC MYA-4686)</name>
    <name type="common">Bicoloured deceiver</name>
    <name type="synonym">Laccaria laccata var. bicolor</name>
    <dbReference type="NCBI Taxonomy" id="486041"/>
    <lineage>
        <taxon>Eukaryota</taxon>
        <taxon>Fungi</taxon>
        <taxon>Dikarya</taxon>
        <taxon>Basidiomycota</taxon>
        <taxon>Agaricomycotina</taxon>
        <taxon>Agaricomycetes</taxon>
        <taxon>Agaricomycetidae</taxon>
        <taxon>Agaricales</taxon>
        <taxon>Agaricineae</taxon>
        <taxon>Hydnangiaceae</taxon>
        <taxon>Laccaria</taxon>
    </lineage>
</organism>
<evidence type="ECO:0000256" key="8">
    <source>
        <dbReference type="SAM" id="Phobius"/>
    </source>
</evidence>
<evidence type="ECO:0000256" key="6">
    <source>
        <dbReference type="ARBA" id="ARBA00023136"/>
    </source>
</evidence>
<dbReference type="SUPFAM" id="SSF81324">
    <property type="entry name" value="Voltage-gated potassium channels"/>
    <property type="match status" value="1"/>
</dbReference>
<dbReference type="GO" id="GO:1990573">
    <property type="term" value="P:potassium ion import across plasma membrane"/>
    <property type="evidence" value="ECO:0007669"/>
    <property type="project" value="TreeGrafter"/>
</dbReference>
<dbReference type="InParanoid" id="B0D780"/>
<keyword evidence="10" id="KW-1185">Reference proteome</keyword>
<dbReference type="Proteomes" id="UP000001194">
    <property type="component" value="Unassembled WGS sequence"/>
</dbReference>
<evidence type="ECO:0000256" key="3">
    <source>
        <dbReference type="ARBA" id="ARBA00022692"/>
    </source>
</evidence>
<dbReference type="OrthoDB" id="9999863at2759"/>
<dbReference type="Pfam" id="PF02386">
    <property type="entry name" value="TrkH"/>
    <property type="match status" value="2"/>
</dbReference>
<feature type="transmembrane region" description="Helical" evidence="8">
    <location>
        <begin position="126"/>
        <end position="148"/>
    </location>
</feature>
<evidence type="ECO:0000313" key="10">
    <source>
        <dbReference type="Proteomes" id="UP000001194"/>
    </source>
</evidence>
<proteinExistence type="predicted"/>
<evidence type="ECO:0000256" key="1">
    <source>
        <dbReference type="ARBA" id="ARBA00004141"/>
    </source>
</evidence>
<dbReference type="InterPro" id="IPR003445">
    <property type="entry name" value="Cat_transpt"/>
</dbReference>
<feature type="transmembrane region" description="Helical" evidence="8">
    <location>
        <begin position="385"/>
        <end position="409"/>
    </location>
</feature>
<dbReference type="KEGG" id="lbc:LACBIDRAFT_326076"/>
<dbReference type="PANTHER" id="PTHR31064:SF30">
    <property type="entry name" value="HIGH-AFFINITY POTASSIUM TRANSPORT PROTEIN-RELATED"/>
    <property type="match status" value="1"/>
</dbReference>
<keyword evidence="6 8" id="KW-0472">Membrane</keyword>
<accession>B0D780</accession>
<comment type="subcellular location">
    <subcellularLocation>
        <location evidence="1">Membrane</location>
        <topology evidence="1">Multi-pass membrane protein</topology>
    </subcellularLocation>
</comment>
<dbReference type="GO" id="GO:0005886">
    <property type="term" value="C:plasma membrane"/>
    <property type="evidence" value="ECO:0007669"/>
    <property type="project" value="TreeGrafter"/>
</dbReference>
<keyword evidence="5" id="KW-0406">Ion transport</keyword>
<dbReference type="AlphaFoldDB" id="B0D780"/>
<dbReference type="HOGENOM" id="CLU_005947_3_0_1"/>
<dbReference type="EMBL" id="DS547099">
    <property type="protein sequence ID" value="EDR09603.1"/>
    <property type="molecule type" value="Genomic_DNA"/>
</dbReference>
<evidence type="ECO:0000256" key="5">
    <source>
        <dbReference type="ARBA" id="ARBA00023065"/>
    </source>
</evidence>
<dbReference type="RefSeq" id="XP_001879952.1">
    <property type="nucleotide sequence ID" value="XM_001879917.1"/>
</dbReference>
<keyword evidence="4 8" id="KW-1133">Transmembrane helix</keyword>
<keyword evidence="3 8" id="KW-0812">Transmembrane</keyword>
<feature type="transmembrane region" description="Helical" evidence="8">
    <location>
        <begin position="68"/>
        <end position="86"/>
    </location>
</feature>
<feature type="region of interest" description="Disordered" evidence="7">
    <location>
        <begin position="273"/>
        <end position="301"/>
    </location>
</feature>
<sequence>MTIYVHRKSGDDRVWRAGSASPPDGRNFHIPDVLKNRSTSWTKAVWIFWLRRTRLLDHLLEQVTFFRVHPFAFTFIPLIFSGIFYASNGRYHVSYVDALFLCYSAMTVTGLSTVDLSTTTGWQQAILYFLMTIVGTTRFFRTHCEYVAEQRRSRRGKRRSIFPTISSPIAAFKQRQPVPVQTLDEERSIPQFDFTGPTPGATLNNGQGNVLPPINEQPEEPILSDVRTFSSSPRQASILLPSPIDERRRSETSVFATATGVSPQVVTYHPMVLREGRRAPSRGDTRRTSNGPGSPMNQTKYRGLGGFPGPLELADKVIKFAAPATHRRLERKLTMPTITTLEEKSVPWLEFDGLVVGRNSNFHTESLTDNQLEEIGGAEYRALRLLSYLVPSYFVGVQLLTLMIFGPWLCATKTYNNVFESQPQLVPKAWFSLFQIMGAYTGGGLSLVDAGMVPFEKAYPMIFALGFSILAGNHALVRFVYEYNDPILFVRSLLSCCLCTNSTSEAFASSFPDKSQLDIGLPAYDSIPVGPRVIAGLFQGLAVRASGFSIVPIASLAPSLQFLYVVMMYIAVYPDIAFPECLKRNHRYEEQSLGVFERPPDQEDEEPNDLGKLETRRERVGRYVGWHLRRQMSIDIWWLVWGVFLVAIIERNNLLDESKKWFDIFRILFELVSAFGGIGLSLGFPDDNFAFSGTLRPLSKLVVIVIMLRGRHRGLPVAVDRAVLLPDELVVHHGHDEYGDEKAITSNPSIPTRPGN</sequence>